<feature type="compositionally biased region" description="Basic and acidic residues" evidence="1">
    <location>
        <begin position="27"/>
        <end position="42"/>
    </location>
</feature>
<reference evidence="3 4" key="2">
    <citation type="submission" date="2024-07" db="EMBL/GenBank/DDBJ databases">
        <authorList>
            <person name="Akdeniz Z."/>
        </authorList>
    </citation>
    <scope>NUCLEOTIDE SEQUENCE [LARGE SCALE GENOMIC DNA]</scope>
</reference>
<evidence type="ECO:0000313" key="4">
    <source>
        <dbReference type="Proteomes" id="UP001642409"/>
    </source>
</evidence>
<evidence type="ECO:0000313" key="3">
    <source>
        <dbReference type="EMBL" id="CAL5977684.1"/>
    </source>
</evidence>
<reference evidence="2" key="1">
    <citation type="submission" date="2023-06" db="EMBL/GenBank/DDBJ databases">
        <authorList>
            <person name="Kurt Z."/>
        </authorList>
    </citation>
    <scope>NUCLEOTIDE SEQUENCE</scope>
</reference>
<organism evidence="2">
    <name type="scientific">Hexamita inflata</name>
    <dbReference type="NCBI Taxonomy" id="28002"/>
    <lineage>
        <taxon>Eukaryota</taxon>
        <taxon>Metamonada</taxon>
        <taxon>Diplomonadida</taxon>
        <taxon>Hexamitidae</taxon>
        <taxon>Hexamitinae</taxon>
        <taxon>Hexamita</taxon>
    </lineage>
</organism>
<accession>A0AA86TQ53</accession>
<evidence type="ECO:0000313" key="2">
    <source>
        <dbReference type="EMBL" id="CAI9919213.1"/>
    </source>
</evidence>
<dbReference type="EMBL" id="CAXDID020000008">
    <property type="protein sequence ID" value="CAL5977684.1"/>
    <property type="molecule type" value="Genomic_DNA"/>
</dbReference>
<comment type="caution">
    <text evidence="2">The sequence shown here is derived from an EMBL/GenBank/DDBJ whole genome shotgun (WGS) entry which is preliminary data.</text>
</comment>
<keyword evidence="4" id="KW-1185">Reference proteome</keyword>
<gene>
    <name evidence="3" type="ORF">HINF_LOCUS4422</name>
    <name evidence="2" type="ORF">HINF_LOCUS6858</name>
</gene>
<sequence length="137" mass="16091">MQLHSYIGSLQSTSITDLNINKEVSQAKRPEQHGVQPKDQHKNQSKKKTGVVKSQKGSTQDHEIARQLFQITMTFNDDSFIYIFSSYYKQSELIPHSRSNIMIRNIFKLQVQYFSFSVNPQTQRFFEKQKYRGKLIV</sequence>
<dbReference type="AlphaFoldDB" id="A0AA86TQ53"/>
<dbReference type="Proteomes" id="UP001642409">
    <property type="component" value="Unassembled WGS sequence"/>
</dbReference>
<name>A0AA86TQ53_9EUKA</name>
<feature type="region of interest" description="Disordered" evidence="1">
    <location>
        <begin position="27"/>
        <end position="61"/>
    </location>
</feature>
<protein>
    <submittedName>
        <fullName evidence="3">Hypothetical_protein</fullName>
    </submittedName>
</protein>
<evidence type="ECO:0000256" key="1">
    <source>
        <dbReference type="SAM" id="MobiDB-lite"/>
    </source>
</evidence>
<dbReference type="EMBL" id="CATOUU010000171">
    <property type="protein sequence ID" value="CAI9919213.1"/>
    <property type="molecule type" value="Genomic_DNA"/>
</dbReference>
<proteinExistence type="predicted"/>